<gene>
    <name evidence="2" type="ORF">BU14_0115s0003</name>
</gene>
<feature type="region of interest" description="Disordered" evidence="1">
    <location>
        <begin position="442"/>
        <end position="473"/>
    </location>
</feature>
<evidence type="ECO:0000313" key="2">
    <source>
        <dbReference type="EMBL" id="OSX78232.1"/>
    </source>
</evidence>
<proteinExistence type="predicted"/>
<keyword evidence="3" id="KW-1185">Reference proteome</keyword>
<name>A0A1X6PBJ2_PORUM</name>
<dbReference type="OrthoDB" id="4357141at2759"/>
<evidence type="ECO:0000313" key="3">
    <source>
        <dbReference type="Proteomes" id="UP000218209"/>
    </source>
</evidence>
<reference evidence="2 3" key="1">
    <citation type="submission" date="2017-03" db="EMBL/GenBank/DDBJ databases">
        <title>WGS assembly of Porphyra umbilicalis.</title>
        <authorList>
            <person name="Brawley S.H."/>
            <person name="Blouin N.A."/>
            <person name="Ficko-Blean E."/>
            <person name="Wheeler G.L."/>
            <person name="Lohr M."/>
            <person name="Goodson H.V."/>
            <person name="Jenkins J.W."/>
            <person name="Blaby-Haas C.E."/>
            <person name="Helliwell K.E."/>
            <person name="Chan C."/>
            <person name="Marriage T."/>
            <person name="Bhattacharya D."/>
            <person name="Klein A.S."/>
            <person name="Badis Y."/>
            <person name="Brodie J."/>
            <person name="Cao Y."/>
            <person name="Collen J."/>
            <person name="Dittami S.M."/>
            <person name="Gachon C.M."/>
            <person name="Green B.R."/>
            <person name="Karpowicz S."/>
            <person name="Kim J.W."/>
            <person name="Kudahl U."/>
            <person name="Lin S."/>
            <person name="Michel G."/>
            <person name="Mittag M."/>
            <person name="Olson B.J."/>
            <person name="Pangilinan J."/>
            <person name="Peng Y."/>
            <person name="Qiu H."/>
            <person name="Shu S."/>
            <person name="Singer J.T."/>
            <person name="Smith A.G."/>
            <person name="Sprecher B.N."/>
            <person name="Wagner V."/>
            <person name="Wang W."/>
            <person name="Wang Z.-Y."/>
            <person name="Yan J."/>
            <person name="Yarish C."/>
            <person name="Zoeuner-Riek S."/>
            <person name="Zhuang Y."/>
            <person name="Zou Y."/>
            <person name="Lindquist E.A."/>
            <person name="Grimwood J."/>
            <person name="Barry K."/>
            <person name="Rokhsar D.S."/>
            <person name="Schmutz J."/>
            <person name="Stiller J.W."/>
            <person name="Grossman A.R."/>
            <person name="Prochnik S.E."/>
        </authorList>
    </citation>
    <scope>NUCLEOTIDE SEQUENCE [LARGE SCALE GENOMIC DNA]</scope>
    <source>
        <strain evidence="2">4086291</strain>
    </source>
</reference>
<dbReference type="EMBL" id="KV918817">
    <property type="protein sequence ID" value="OSX78232.1"/>
    <property type="molecule type" value="Genomic_DNA"/>
</dbReference>
<sequence length="518" mass="57011">MTTETREKLAAAREELGTDRVAKLMTATGASRSNVRTWLRSPAAPVKQAAALLHLGEGRGCHCPLHGFLDEGRQYLHLWRRLCSVASVYWGRGAGGRGRASIWQGWHALSVVLCELFLRRHPQLRRVRSVGIDSGRAHASTPEIVAKCFAAYRCLCRVKYRRVDDERPRTNSDNPGDGTGGCRSYRPRVCIPSVRNGAEADNLVATVCADGTRLPPFVIVAESGGRLPFSVGDEGNGKKRRVPLAAYLDEGAEVHRREKPGFDASLWQTCAAFAARHLQRKCPGEWKMLLMDSCAVHASVVGLKFDLADLMRVIKVGAFHGQSSVNIINGFKTTSTWPIGLAKINVGRLLKGTVDLEQLATRIGPEVRRNTRQPQISFGSVSTRRLALEATTPAVLAAFEALDAKAARKQEAEEAVQATKKAKTAAATALVVRLPSEAAVRRSSPELQERKRSLRERAARARAAGDVEPYRRREDSNMLRCRHCMEKTTFARALTSYDGRQRGKSVARTGLRIGRHLS</sequence>
<organism evidence="2 3">
    <name type="scientific">Porphyra umbilicalis</name>
    <name type="common">Purple laver</name>
    <name type="synonym">Red alga</name>
    <dbReference type="NCBI Taxonomy" id="2786"/>
    <lineage>
        <taxon>Eukaryota</taxon>
        <taxon>Rhodophyta</taxon>
        <taxon>Bangiophyceae</taxon>
        <taxon>Bangiales</taxon>
        <taxon>Bangiaceae</taxon>
        <taxon>Porphyra</taxon>
    </lineage>
</organism>
<protein>
    <submittedName>
        <fullName evidence="2">Uncharacterized protein</fullName>
    </submittedName>
</protein>
<evidence type="ECO:0000256" key="1">
    <source>
        <dbReference type="SAM" id="MobiDB-lite"/>
    </source>
</evidence>
<dbReference type="Proteomes" id="UP000218209">
    <property type="component" value="Unassembled WGS sequence"/>
</dbReference>
<dbReference type="AlphaFoldDB" id="A0A1X6PBJ2"/>
<accession>A0A1X6PBJ2</accession>